<sequence length="114" mass="11793">MVGHGASAQPCAWGWRASAWSRLVASGLKLLTAVMVGHGASAQPCAWGWCASAWSRLVASGLMLYGGRLDTALVLSPVLGAGARLPGRGLWPPADALGRKVEYGASAQHLVYGH</sequence>
<proteinExistence type="predicted"/>
<gene>
    <name evidence="2" type="ORF">niasHT_036108</name>
</gene>
<organism evidence="2 3">
    <name type="scientific">Heterodera trifolii</name>
    <dbReference type="NCBI Taxonomy" id="157864"/>
    <lineage>
        <taxon>Eukaryota</taxon>
        <taxon>Metazoa</taxon>
        <taxon>Ecdysozoa</taxon>
        <taxon>Nematoda</taxon>
        <taxon>Chromadorea</taxon>
        <taxon>Rhabditida</taxon>
        <taxon>Tylenchina</taxon>
        <taxon>Tylenchomorpha</taxon>
        <taxon>Tylenchoidea</taxon>
        <taxon>Heteroderidae</taxon>
        <taxon>Heteroderinae</taxon>
        <taxon>Heterodera</taxon>
    </lineage>
</organism>
<evidence type="ECO:0000256" key="1">
    <source>
        <dbReference type="SAM" id="SignalP"/>
    </source>
</evidence>
<name>A0ABD2IC61_9BILA</name>
<evidence type="ECO:0000313" key="3">
    <source>
        <dbReference type="Proteomes" id="UP001620626"/>
    </source>
</evidence>
<comment type="caution">
    <text evidence="2">The sequence shown here is derived from an EMBL/GenBank/DDBJ whole genome shotgun (WGS) entry which is preliminary data.</text>
</comment>
<dbReference type="Proteomes" id="UP001620626">
    <property type="component" value="Unassembled WGS sequence"/>
</dbReference>
<protein>
    <recommendedName>
        <fullName evidence="4">Secreted protein</fullName>
    </recommendedName>
</protein>
<dbReference type="EMBL" id="JBICBT010001275">
    <property type="protein sequence ID" value="KAL3075425.1"/>
    <property type="molecule type" value="Genomic_DNA"/>
</dbReference>
<reference evidence="2 3" key="1">
    <citation type="submission" date="2024-10" db="EMBL/GenBank/DDBJ databases">
        <authorList>
            <person name="Kim D."/>
        </authorList>
    </citation>
    <scope>NUCLEOTIDE SEQUENCE [LARGE SCALE GENOMIC DNA]</scope>
    <source>
        <strain evidence="2">BH-2024</strain>
    </source>
</reference>
<accession>A0ABD2IC61</accession>
<evidence type="ECO:0000313" key="2">
    <source>
        <dbReference type="EMBL" id="KAL3075425.1"/>
    </source>
</evidence>
<dbReference type="AlphaFoldDB" id="A0ABD2IC61"/>
<feature type="chain" id="PRO_5044803833" description="Secreted protein" evidence="1">
    <location>
        <begin position="43"/>
        <end position="114"/>
    </location>
</feature>
<evidence type="ECO:0008006" key="4">
    <source>
        <dbReference type="Google" id="ProtNLM"/>
    </source>
</evidence>
<keyword evidence="3" id="KW-1185">Reference proteome</keyword>
<keyword evidence="1" id="KW-0732">Signal</keyword>
<feature type="signal peptide" evidence="1">
    <location>
        <begin position="1"/>
        <end position="42"/>
    </location>
</feature>